<accession>A0ABV3L351</accession>
<reference evidence="4 5" key="1">
    <citation type="submission" date="2024-07" db="EMBL/GenBank/DDBJ databases">
        <authorList>
            <person name="Kang M."/>
        </authorList>
    </citation>
    <scope>NUCLEOTIDE SEQUENCE [LARGE SCALE GENOMIC DNA]</scope>
    <source>
        <strain evidence="4 5">DFM31</strain>
    </source>
</reference>
<dbReference type="RefSeq" id="WP_366191766.1">
    <property type="nucleotide sequence ID" value="NZ_JBFBVU010000003.1"/>
</dbReference>
<keyword evidence="4" id="KW-0282">Flagellum</keyword>
<comment type="similarity">
    <text evidence="1">Belongs to the type III secretion exporter family.</text>
</comment>
<comment type="caution">
    <text evidence="4">The sequence shown here is derived from an EMBL/GenBank/DDBJ whole genome shotgun (WGS) entry which is preliminary data.</text>
</comment>
<keyword evidence="4" id="KW-0966">Cell projection</keyword>
<feature type="region of interest" description="Disordered" evidence="2">
    <location>
        <begin position="224"/>
        <end position="247"/>
    </location>
</feature>
<dbReference type="Gene3D" id="3.40.1690.10">
    <property type="entry name" value="secretion proteins EscU"/>
    <property type="match status" value="1"/>
</dbReference>
<dbReference type="PRINTS" id="PR00950">
    <property type="entry name" value="TYPE3IMSPROT"/>
</dbReference>
<evidence type="ECO:0000313" key="5">
    <source>
        <dbReference type="Proteomes" id="UP001553161"/>
    </source>
</evidence>
<sequence length="361" mass="39465">MSDQDSPGDKPYDPSPKKLDDARKKGEIPRSADLLTAASYAGSLLALTLLGPWIATNGGTVLMVLLDRADSLSAQLLSDGGQALAGGLMARFGLAVAPLFLLPAALVLTTTFALRSFLVTPSKLTPKLNRISPLASMKNKFGRSGLFEFTKSFVKLLVISALLGLYLSSRLETMITTLYLGPRPVTVEMARMALEFLAVVLAVTVTIGGLDYLWQRAEHLRKHRMSHKEMTDEAKQTEGDPQMKQQRRQKGYDIATNRMMAEVPKADVVIVNPQHYAVALQWDRTNRGAPVCVAKGVDEVAARIRETARGAGVPLHRDPPTARALHATTEIGQEIAPDHYKAVAAAIRFADRMRKLRRKTT</sequence>
<name>A0ABV3L351_9RHOB</name>
<dbReference type="InterPro" id="IPR029025">
    <property type="entry name" value="T3SS_substrate_exporter_C"/>
</dbReference>
<evidence type="ECO:0000256" key="1">
    <source>
        <dbReference type="ARBA" id="ARBA00010690"/>
    </source>
</evidence>
<feature type="transmembrane region" description="Helical" evidence="3">
    <location>
        <begin position="92"/>
        <end position="114"/>
    </location>
</feature>
<feature type="transmembrane region" description="Helical" evidence="3">
    <location>
        <begin position="153"/>
        <end position="169"/>
    </location>
</feature>
<dbReference type="EMBL" id="JBFBVU010000003">
    <property type="protein sequence ID" value="MEV8465955.1"/>
    <property type="molecule type" value="Genomic_DNA"/>
</dbReference>
<organism evidence="4 5">
    <name type="scientific">Meridianimarinicoccus marinus</name>
    <dbReference type="NCBI Taxonomy" id="3231483"/>
    <lineage>
        <taxon>Bacteria</taxon>
        <taxon>Pseudomonadati</taxon>
        <taxon>Pseudomonadota</taxon>
        <taxon>Alphaproteobacteria</taxon>
        <taxon>Rhodobacterales</taxon>
        <taxon>Paracoccaceae</taxon>
        <taxon>Meridianimarinicoccus</taxon>
    </lineage>
</organism>
<proteinExistence type="inferred from homology"/>
<keyword evidence="3" id="KW-0812">Transmembrane</keyword>
<protein>
    <submittedName>
        <fullName evidence="4">Flagellar type III secretion system protein FlhB</fullName>
    </submittedName>
</protein>
<feature type="region of interest" description="Disordered" evidence="2">
    <location>
        <begin position="1"/>
        <end position="24"/>
    </location>
</feature>
<feature type="transmembrane region" description="Helical" evidence="3">
    <location>
        <begin position="189"/>
        <end position="214"/>
    </location>
</feature>
<feature type="transmembrane region" description="Helical" evidence="3">
    <location>
        <begin position="34"/>
        <end position="55"/>
    </location>
</feature>
<gene>
    <name evidence="4" type="ORF">AB0T83_04055</name>
</gene>
<dbReference type="PANTHER" id="PTHR30531">
    <property type="entry name" value="FLAGELLAR BIOSYNTHETIC PROTEIN FLHB"/>
    <property type="match status" value="1"/>
</dbReference>
<dbReference type="PANTHER" id="PTHR30531:SF12">
    <property type="entry name" value="FLAGELLAR BIOSYNTHETIC PROTEIN FLHB"/>
    <property type="match status" value="1"/>
</dbReference>
<keyword evidence="3" id="KW-0472">Membrane</keyword>
<dbReference type="SUPFAM" id="SSF160544">
    <property type="entry name" value="EscU C-terminal domain-like"/>
    <property type="match status" value="1"/>
</dbReference>
<evidence type="ECO:0000313" key="4">
    <source>
        <dbReference type="EMBL" id="MEV8465955.1"/>
    </source>
</evidence>
<dbReference type="Proteomes" id="UP001553161">
    <property type="component" value="Unassembled WGS sequence"/>
</dbReference>
<keyword evidence="4" id="KW-0969">Cilium</keyword>
<keyword evidence="5" id="KW-1185">Reference proteome</keyword>
<feature type="compositionally biased region" description="Basic and acidic residues" evidence="2">
    <location>
        <begin position="227"/>
        <end position="238"/>
    </location>
</feature>
<dbReference type="InterPro" id="IPR006135">
    <property type="entry name" value="T3SS_substrate_exporter"/>
</dbReference>
<evidence type="ECO:0000256" key="2">
    <source>
        <dbReference type="SAM" id="MobiDB-lite"/>
    </source>
</evidence>
<keyword evidence="3" id="KW-1133">Transmembrane helix</keyword>
<feature type="compositionally biased region" description="Basic and acidic residues" evidence="2">
    <location>
        <begin position="7"/>
        <end position="24"/>
    </location>
</feature>
<evidence type="ECO:0000256" key="3">
    <source>
        <dbReference type="SAM" id="Phobius"/>
    </source>
</evidence>
<dbReference type="Pfam" id="PF01312">
    <property type="entry name" value="Bac_export_2"/>
    <property type="match status" value="1"/>
</dbReference>